<dbReference type="PROSITE" id="PS50949">
    <property type="entry name" value="HTH_GNTR"/>
    <property type="match status" value="1"/>
</dbReference>
<dbReference type="GO" id="GO:0003700">
    <property type="term" value="F:DNA-binding transcription factor activity"/>
    <property type="evidence" value="ECO:0007669"/>
    <property type="project" value="InterPro"/>
</dbReference>
<proteinExistence type="inferred from homology"/>
<accession>A0A4D7QFC8</accession>
<dbReference type="GO" id="GO:0008483">
    <property type="term" value="F:transaminase activity"/>
    <property type="evidence" value="ECO:0007669"/>
    <property type="project" value="UniProtKB-KW"/>
</dbReference>
<dbReference type="PANTHER" id="PTHR46577:SF1">
    <property type="entry name" value="HTH-TYPE TRANSCRIPTIONAL REGULATORY PROTEIN GABR"/>
    <property type="match status" value="1"/>
</dbReference>
<dbReference type="PANTHER" id="PTHR46577">
    <property type="entry name" value="HTH-TYPE TRANSCRIPTIONAL REGULATORY PROTEIN GABR"/>
    <property type="match status" value="1"/>
</dbReference>
<gene>
    <name evidence="7" type="ORF">E8L99_05985</name>
</gene>
<keyword evidence="5" id="KW-0804">Transcription</keyword>
<reference evidence="7 8" key="1">
    <citation type="submission" date="2019-04" db="EMBL/GenBank/DDBJ databases">
        <title>Phreatobacter aquaticus sp. nov.</title>
        <authorList>
            <person name="Choi A."/>
            <person name="Baek K."/>
        </authorList>
    </citation>
    <scope>NUCLEOTIDE SEQUENCE [LARGE SCALE GENOMIC DNA]</scope>
    <source>
        <strain evidence="7 8">NMCR1094</strain>
    </source>
</reference>
<dbReference type="Proteomes" id="UP000298588">
    <property type="component" value="Chromosome"/>
</dbReference>
<dbReference type="PRINTS" id="PR00035">
    <property type="entry name" value="HTHGNTR"/>
</dbReference>
<keyword evidence="4" id="KW-0238">DNA-binding</keyword>
<dbReference type="AlphaFoldDB" id="A0A4D7QFC8"/>
<dbReference type="GO" id="GO:0003677">
    <property type="term" value="F:DNA binding"/>
    <property type="evidence" value="ECO:0007669"/>
    <property type="project" value="UniProtKB-KW"/>
</dbReference>
<evidence type="ECO:0000256" key="2">
    <source>
        <dbReference type="ARBA" id="ARBA00022898"/>
    </source>
</evidence>
<sequence>MAPSDSRSKWAGLLDLTLDRASDQPLFQQVYLLLRGAIVAHALAPGTRLPSTRGLAEHLGVSRTSVLSAYEQLLAEGYAVGHPRSGTYVSDDVPPAITPVEPMAGRLDEVPRRALSAAGARYGAFGATIGPVADAAFATGCCSIDAATVEAWRRIGARAMRGLDPLNLSYADPLGEPALRQEVAEYLRASRAVVCDPDQIIIVSGAQQAIDLSIRALIDPGDAVWVEDPGYLATRSALTAAGARLVPVPVDEHGLRVGSGIAAAPTARAAYITPSHQYPTGAIMSMARRLDLLAWAAETGGWIIEDDYDSEFRYVGRPLASLQGLDRSGSVIYVGTLSKVLFPGIRLGFAVVPKPLVDAFRGARFLTDRHPPALQQAMAATFMHQGLLTSHIRRMRQHYREARDVVVDAIGRHMGDLVDIEVPECGIQLVVHFKEPISDLAVAEAAARHGVTVRPVSPLYIDQPARQGLVLGYSGFDLHRLRSAAADLARATRSAAIRGLA</sequence>
<protein>
    <submittedName>
        <fullName evidence="7">PLP-dependent aminotransferase family protein</fullName>
    </submittedName>
</protein>
<dbReference type="RefSeq" id="WP_137098685.1">
    <property type="nucleotide sequence ID" value="NZ_CP039865.1"/>
</dbReference>
<keyword evidence="2" id="KW-0663">Pyridoxal phosphate</keyword>
<evidence type="ECO:0000256" key="4">
    <source>
        <dbReference type="ARBA" id="ARBA00023125"/>
    </source>
</evidence>
<keyword evidence="7" id="KW-0032">Aminotransferase</keyword>
<evidence type="ECO:0000313" key="7">
    <source>
        <dbReference type="EMBL" id="QCK85351.1"/>
    </source>
</evidence>
<dbReference type="KEGG" id="paqt:E8L99_05985"/>
<evidence type="ECO:0000256" key="5">
    <source>
        <dbReference type="ARBA" id="ARBA00023163"/>
    </source>
</evidence>
<keyword evidence="3" id="KW-0805">Transcription regulation</keyword>
<keyword evidence="8" id="KW-1185">Reference proteome</keyword>
<dbReference type="SUPFAM" id="SSF53383">
    <property type="entry name" value="PLP-dependent transferases"/>
    <property type="match status" value="1"/>
</dbReference>
<evidence type="ECO:0000256" key="3">
    <source>
        <dbReference type="ARBA" id="ARBA00023015"/>
    </source>
</evidence>
<dbReference type="InterPro" id="IPR036390">
    <property type="entry name" value="WH_DNA-bd_sf"/>
</dbReference>
<dbReference type="GO" id="GO:0030170">
    <property type="term" value="F:pyridoxal phosphate binding"/>
    <property type="evidence" value="ECO:0007669"/>
    <property type="project" value="InterPro"/>
</dbReference>
<dbReference type="Gene3D" id="1.10.10.10">
    <property type="entry name" value="Winged helix-like DNA-binding domain superfamily/Winged helix DNA-binding domain"/>
    <property type="match status" value="1"/>
</dbReference>
<dbReference type="EMBL" id="CP039865">
    <property type="protein sequence ID" value="QCK85351.1"/>
    <property type="molecule type" value="Genomic_DNA"/>
</dbReference>
<evidence type="ECO:0000256" key="1">
    <source>
        <dbReference type="ARBA" id="ARBA00005384"/>
    </source>
</evidence>
<dbReference type="InterPro" id="IPR051446">
    <property type="entry name" value="HTH_trans_reg/aminotransferase"/>
</dbReference>
<dbReference type="CDD" id="cd00609">
    <property type="entry name" value="AAT_like"/>
    <property type="match status" value="1"/>
</dbReference>
<dbReference type="Pfam" id="PF00392">
    <property type="entry name" value="GntR"/>
    <property type="match status" value="1"/>
</dbReference>
<dbReference type="SUPFAM" id="SSF46785">
    <property type="entry name" value="Winged helix' DNA-binding domain"/>
    <property type="match status" value="1"/>
</dbReference>
<dbReference type="Gene3D" id="3.40.640.10">
    <property type="entry name" value="Type I PLP-dependent aspartate aminotransferase-like (Major domain)"/>
    <property type="match status" value="1"/>
</dbReference>
<dbReference type="InterPro" id="IPR000524">
    <property type="entry name" value="Tscrpt_reg_HTH_GntR"/>
</dbReference>
<comment type="similarity">
    <text evidence="1">In the C-terminal section; belongs to the class-I pyridoxal-phosphate-dependent aminotransferase family.</text>
</comment>
<dbReference type="SMART" id="SM00345">
    <property type="entry name" value="HTH_GNTR"/>
    <property type="match status" value="1"/>
</dbReference>
<evidence type="ECO:0000259" key="6">
    <source>
        <dbReference type="PROSITE" id="PS50949"/>
    </source>
</evidence>
<dbReference type="InterPro" id="IPR015424">
    <property type="entry name" value="PyrdxlP-dep_Trfase"/>
</dbReference>
<organism evidence="7 8">
    <name type="scientific">Phreatobacter aquaticus</name>
    <dbReference type="NCBI Taxonomy" id="2570229"/>
    <lineage>
        <taxon>Bacteria</taxon>
        <taxon>Pseudomonadati</taxon>
        <taxon>Pseudomonadota</taxon>
        <taxon>Alphaproteobacteria</taxon>
        <taxon>Hyphomicrobiales</taxon>
        <taxon>Phreatobacteraceae</taxon>
        <taxon>Phreatobacter</taxon>
    </lineage>
</organism>
<dbReference type="InterPro" id="IPR015421">
    <property type="entry name" value="PyrdxlP-dep_Trfase_major"/>
</dbReference>
<dbReference type="Pfam" id="PF00155">
    <property type="entry name" value="Aminotran_1_2"/>
    <property type="match status" value="1"/>
</dbReference>
<evidence type="ECO:0000313" key="8">
    <source>
        <dbReference type="Proteomes" id="UP000298588"/>
    </source>
</evidence>
<dbReference type="CDD" id="cd07377">
    <property type="entry name" value="WHTH_GntR"/>
    <property type="match status" value="1"/>
</dbReference>
<dbReference type="InterPro" id="IPR036388">
    <property type="entry name" value="WH-like_DNA-bd_sf"/>
</dbReference>
<feature type="domain" description="HTH gntR-type" evidence="6">
    <location>
        <begin position="24"/>
        <end position="92"/>
    </location>
</feature>
<keyword evidence="7" id="KW-0808">Transferase</keyword>
<dbReference type="OrthoDB" id="9808770at2"/>
<name>A0A4D7QFC8_9HYPH</name>
<dbReference type="InterPro" id="IPR004839">
    <property type="entry name" value="Aminotransferase_I/II_large"/>
</dbReference>